<dbReference type="Pfam" id="PF03483">
    <property type="entry name" value="B3_4"/>
    <property type="match status" value="1"/>
</dbReference>
<dbReference type="EMBL" id="OAOQ01000002">
    <property type="protein sequence ID" value="SNX68536.1"/>
    <property type="molecule type" value="Genomic_DNA"/>
</dbReference>
<feature type="binding site" evidence="15">
    <location>
        <position position="457"/>
    </location>
    <ligand>
        <name>Mg(2+)</name>
        <dbReference type="ChEBI" id="CHEBI:18420"/>
        <note>shared with alpha subunit</note>
    </ligand>
</feature>
<dbReference type="InterPro" id="IPR004532">
    <property type="entry name" value="Phe-tRNA-ligase_IIc_bsu_bact"/>
</dbReference>
<sequence>MKFTLSWLKDHLETEAPLDEIATALTDLGHEVEGIDDPARTLGAFRICRVIEAQPHPNADRLRLCRVETWPKGPDAPSEEVQVVCGAPNARTGLIGVFAPVGTHVPGTGVDLKPGVIRGVESNGMLCSERELMLSDDHNGIIDLPEDAPLGARFIDWRGLNDPVIEVKITPNRPDGLGVRGLARDLAARGLGRLKPMAIEPVAGRFPSPVGVAISDELKARGCPLFAGRTIRGVKNGPSPEWLQTRLKAIGLRPISALVDITNFFTIGLNRPLHVFDVAKIRGGLRIHAATGGEELLALDGKTYTLRAGQMLISDDEQPESLAGIMGGELSGCTEDTTEVFLESAYWDPITIAATGRALKINSDARYRFERGVDPAFTLPGLELATRMILDLCGGEPSEVVMDGAVPDTSRAYRFDPRRVVSLVGMDIPEAEQRATLEALGFTLAGEMVTPPSWRPDVQGEADLVEEIARVASLTKLEGKPLPRAQAGVPKPILTPVQVREQAARRTLAALGYNECVTYSFIDEGAATLFGGGSDAVRVENPISSEMTHLRPDLLPGLLRAAARNQARGFMDLALCEIGPAFHGGEPGEQHLQATGLLVGASAPRDPFGSRRPVDVYDAKADAEAVLAAIGAPAKMQITRKVAGWWHPGRSGVIGLGPNVLATFGELHPKILREMDVKGPAVAFTILVANVPLPKIKTPTRPALRQADLQAVERDFAFVVDQGVEALALVNAAQGADKTLIDSVRVFDQFTGDKAEAQMGPGKKSLAISVRLQPTDKTLTDKDIEAVSAKIIEKVAKATGATLRG</sequence>
<dbReference type="InterPro" id="IPR045060">
    <property type="entry name" value="Phe-tRNA-ligase_IIc_bsu"/>
</dbReference>
<evidence type="ECO:0000256" key="15">
    <source>
        <dbReference type="HAMAP-Rule" id="MF_00283"/>
    </source>
</evidence>
<evidence type="ECO:0000256" key="16">
    <source>
        <dbReference type="PROSITE-ProRule" id="PRU00209"/>
    </source>
</evidence>
<evidence type="ECO:0000259" key="17">
    <source>
        <dbReference type="PROSITE" id="PS50886"/>
    </source>
</evidence>
<feature type="domain" description="B5" evidence="19">
    <location>
        <begin position="408"/>
        <end position="479"/>
    </location>
</feature>
<dbReference type="SUPFAM" id="SSF55681">
    <property type="entry name" value="Class II aaRS and biotin synthetases"/>
    <property type="match status" value="1"/>
</dbReference>
<keyword evidence="6 15" id="KW-0436">Ligase</keyword>
<dbReference type="SMART" id="SM00874">
    <property type="entry name" value="B5"/>
    <property type="match status" value="1"/>
</dbReference>
<dbReference type="Pfam" id="PF01588">
    <property type="entry name" value="tRNA_bind"/>
    <property type="match status" value="1"/>
</dbReference>
<evidence type="ECO:0000256" key="8">
    <source>
        <dbReference type="ARBA" id="ARBA00022741"/>
    </source>
</evidence>
<evidence type="ECO:0000256" key="13">
    <source>
        <dbReference type="ARBA" id="ARBA00023146"/>
    </source>
</evidence>
<evidence type="ECO:0000313" key="20">
    <source>
        <dbReference type="EMBL" id="SNX68536.1"/>
    </source>
</evidence>
<dbReference type="CDD" id="cd00769">
    <property type="entry name" value="PheRS_beta_core"/>
    <property type="match status" value="1"/>
</dbReference>
<proteinExistence type="inferred from homology"/>
<dbReference type="Gene3D" id="2.40.50.140">
    <property type="entry name" value="Nucleic acid-binding proteins"/>
    <property type="match status" value="1"/>
</dbReference>
<keyword evidence="8 15" id="KW-0547">Nucleotide-binding</keyword>
<comment type="subcellular location">
    <subcellularLocation>
        <location evidence="1 15">Cytoplasm</location>
    </subcellularLocation>
</comment>
<dbReference type="SUPFAM" id="SSF46955">
    <property type="entry name" value="Putative DNA-binding domain"/>
    <property type="match status" value="1"/>
</dbReference>
<comment type="similarity">
    <text evidence="2 15">Belongs to the phenylalanyl-tRNA synthetase beta subunit family. Type 1 subfamily.</text>
</comment>
<keyword evidence="4 15" id="KW-0963">Cytoplasm</keyword>
<accession>A0A285CNA2</accession>
<dbReference type="GO" id="GO:0006432">
    <property type="term" value="P:phenylalanyl-tRNA aminoacylation"/>
    <property type="evidence" value="ECO:0007669"/>
    <property type="project" value="UniProtKB-UniRule"/>
</dbReference>
<dbReference type="InterPro" id="IPR033714">
    <property type="entry name" value="tRNA_bind_bactPheRS"/>
</dbReference>
<dbReference type="GO" id="GO:0005524">
    <property type="term" value="F:ATP binding"/>
    <property type="evidence" value="ECO:0007669"/>
    <property type="project" value="UniProtKB-UniRule"/>
</dbReference>
<dbReference type="RefSeq" id="WP_097029204.1">
    <property type="nucleotide sequence ID" value="NZ_OAOQ01000002.1"/>
</dbReference>
<keyword evidence="11 16" id="KW-0694">RNA-binding</keyword>
<keyword evidence="13 15" id="KW-0030">Aminoacyl-tRNA synthetase</keyword>
<keyword evidence="7 15" id="KW-0479">Metal-binding</keyword>
<dbReference type="InterPro" id="IPR020825">
    <property type="entry name" value="Phe-tRNA_synthase-like_B3/B4"/>
</dbReference>
<evidence type="ECO:0000256" key="9">
    <source>
        <dbReference type="ARBA" id="ARBA00022840"/>
    </source>
</evidence>
<protein>
    <recommendedName>
        <fullName evidence="15">Phenylalanine--tRNA ligase beta subunit</fullName>
        <ecNumber evidence="15">6.1.1.20</ecNumber>
    </recommendedName>
    <alternativeName>
        <fullName evidence="15">Phenylalanyl-tRNA synthetase beta subunit</fullName>
        <shortName evidence="15">PheRS</shortName>
    </alternativeName>
</protein>
<evidence type="ECO:0000259" key="18">
    <source>
        <dbReference type="PROSITE" id="PS51447"/>
    </source>
</evidence>
<keyword evidence="21" id="KW-1185">Reference proteome</keyword>
<dbReference type="InterPro" id="IPR045864">
    <property type="entry name" value="aa-tRNA-synth_II/BPL/LPL"/>
</dbReference>
<feature type="binding site" evidence="15">
    <location>
        <position position="467"/>
    </location>
    <ligand>
        <name>Mg(2+)</name>
        <dbReference type="ChEBI" id="CHEBI:18420"/>
        <note>shared with alpha subunit</note>
    </ligand>
</feature>
<dbReference type="Pfam" id="PF03147">
    <property type="entry name" value="FDX-ACB"/>
    <property type="match status" value="1"/>
</dbReference>
<dbReference type="Proteomes" id="UP000219467">
    <property type="component" value="Unassembled WGS sequence"/>
</dbReference>
<dbReference type="Gene3D" id="3.30.56.10">
    <property type="match status" value="2"/>
</dbReference>
<evidence type="ECO:0000256" key="12">
    <source>
        <dbReference type="ARBA" id="ARBA00022917"/>
    </source>
</evidence>
<evidence type="ECO:0000256" key="2">
    <source>
        <dbReference type="ARBA" id="ARBA00008653"/>
    </source>
</evidence>
<gene>
    <name evidence="15" type="primary">pheT</name>
    <name evidence="20" type="ORF">SAMN05878503_102173</name>
</gene>
<dbReference type="SUPFAM" id="SSF56037">
    <property type="entry name" value="PheT/TilS domain"/>
    <property type="match status" value="1"/>
</dbReference>
<feature type="binding site" evidence="15">
    <location>
        <position position="463"/>
    </location>
    <ligand>
        <name>Mg(2+)</name>
        <dbReference type="ChEBI" id="CHEBI:18420"/>
        <note>shared with alpha subunit</note>
    </ligand>
</feature>
<dbReference type="SUPFAM" id="SSF54991">
    <property type="entry name" value="Anticodon-binding domain of PheRS"/>
    <property type="match status" value="1"/>
</dbReference>
<dbReference type="InterPro" id="IPR005146">
    <property type="entry name" value="B3/B4_tRNA-bd"/>
</dbReference>
<dbReference type="PROSITE" id="PS51447">
    <property type="entry name" value="FDX_ACB"/>
    <property type="match status" value="1"/>
</dbReference>
<dbReference type="InterPro" id="IPR012340">
    <property type="entry name" value="NA-bd_OB-fold"/>
</dbReference>
<comment type="subunit">
    <text evidence="3 15">Tetramer of two alpha and two beta subunits.</text>
</comment>
<dbReference type="SMART" id="SM00873">
    <property type="entry name" value="B3_4"/>
    <property type="match status" value="1"/>
</dbReference>
<dbReference type="SUPFAM" id="SSF50249">
    <property type="entry name" value="Nucleic acid-binding proteins"/>
    <property type="match status" value="1"/>
</dbReference>
<keyword evidence="9 15" id="KW-0067">ATP-binding</keyword>
<evidence type="ECO:0000256" key="7">
    <source>
        <dbReference type="ARBA" id="ARBA00022723"/>
    </source>
</evidence>
<evidence type="ECO:0000256" key="11">
    <source>
        <dbReference type="ARBA" id="ARBA00022884"/>
    </source>
</evidence>
<evidence type="ECO:0000256" key="5">
    <source>
        <dbReference type="ARBA" id="ARBA00022555"/>
    </source>
</evidence>
<dbReference type="InterPro" id="IPR005147">
    <property type="entry name" value="tRNA_synthase_B5-dom"/>
</dbReference>
<comment type="catalytic activity">
    <reaction evidence="14 15">
        <text>tRNA(Phe) + L-phenylalanine + ATP = L-phenylalanyl-tRNA(Phe) + AMP + diphosphate + H(+)</text>
        <dbReference type="Rhea" id="RHEA:19413"/>
        <dbReference type="Rhea" id="RHEA-COMP:9668"/>
        <dbReference type="Rhea" id="RHEA-COMP:9699"/>
        <dbReference type="ChEBI" id="CHEBI:15378"/>
        <dbReference type="ChEBI" id="CHEBI:30616"/>
        <dbReference type="ChEBI" id="CHEBI:33019"/>
        <dbReference type="ChEBI" id="CHEBI:58095"/>
        <dbReference type="ChEBI" id="CHEBI:78442"/>
        <dbReference type="ChEBI" id="CHEBI:78531"/>
        <dbReference type="ChEBI" id="CHEBI:456215"/>
        <dbReference type="EC" id="6.1.1.20"/>
    </reaction>
</comment>
<dbReference type="GO" id="GO:0000049">
    <property type="term" value="F:tRNA binding"/>
    <property type="evidence" value="ECO:0007669"/>
    <property type="project" value="UniProtKB-UniRule"/>
</dbReference>
<evidence type="ECO:0000256" key="6">
    <source>
        <dbReference type="ARBA" id="ARBA00022598"/>
    </source>
</evidence>
<name>A0A285CNA2_9RHOB</name>
<dbReference type="AlphaFoldDB" id="A0A285CNA2"/>
<dbReference type="PANTHER" id="PTHR10947">
    <property type="entry name" value="PHENYLALANYL-TRNA SYNTHETASE BETA CHAIN AND LEUCINE-RICH REPEAT-CONTAINING PROTEIN 47"/>
    <property type="match status" value="1"/>
</dbReference>
<evidence type="ECO:0000256" key="4">
    <source>
        <dbReference type="ARBA" id="ARBA00022490"/>
    </source>
</evidence>
<dbReference type="Gene3D" id="3.50.40.10">
    <property type="entry name" value="Phenylalanyl-trna Synthetase, Chain B, domain 3"/>
    <property type="match status" value="1"/>
</dbReference>
<feature type="domain" description="TRNA-binding" evidence="17">
    <location>
        <begin position="39"/>
        <end position="155"/>
    </location>
</feature>
<dbReference type="GO" id="GO:0009328">
    <property type="term" value="C:phenylalanine-tRNA ligase complex"/>
    <property type="evidence" value="ECO:0007669"/>
    <property type="project" value="TreeGrafter"/>
</dbReference>
<dbReference type="NCBIfam" id="TIGR00472">
    <property type="entry name" value="pheT_bact"/>
    <property type="match status" value="1"/>
</dbReference>
<evidence type="ECO:0000313" key="21">
    <source>
        <dbReference type="Proteomes" id="UP000219467"/>
    </source>
</evidence>
<dbReference type="InterPro" id="IPR002547">
    <property type="entry name" value="tRNA-bd_dom"/>
</dbReference>
<dbReference type="CDD" id="cd02796">
    <property type="entry name" value="tRNA_bind_bactPheRS"/>
    <property type="match status" value="1"/>
</dbReference>
<feature type="binding site" evidence="15">
    <location>
        <position position="466"/>
    </location>
    <ligand>
        <name>Mg(2+)</name>
        <dbReference type="ChEBI" id="CHEBI:18420"/>
        <note>shared with alpha subunit</note>
    </ligand>
</feature>
<reference evidence="21" key="1">
    <citation type="submission" date="2017-08" db="EMBL/GenBank/DDBJ databases">
        <authorList>
            <person name="Varghese N."/>
            <person name="Submissions S."/>
        </authorList>
    </citation>
    <scope>NUCLEOTIDE SEQUENCE [LARGE SCALE GENOMIC DNA]</scope>
    <source>
        <strain evidence="21">JA234</strain>
    </source>
</reference>
<evidence type="ECO:0000256" key="3">
    <source>
        <dbReference type="ARBA" id="ARBA00011209"/>
    </source>
</evidence>
<evidence type="ECO:0000256" key="1">
    <source>
        <dbReference type="ARBA" id="ARBA00004496"/>
    </source>
</evidence>
<dbReference type="PROSITE" id="PS50886">
    <property type="entry name" value="TRBD"/>
    <property type="match status" value="1"/>
</dbReference>
<dbReference type="GO" id="GO:0004826">
    <property type="term" value="F:phenylalanine-tRNA ligase activity"/>
    <property type="evidence" value="ECO:0007669"/>
    <property type="project" value="UniProtKB-UniRule"/>
</dbReference>
<organism evidence="20 21">
    <name type="scientific">Cereibacter ovatus</name>
    <dbReference type="NCBI Taxonomy" id="439529"/>
    <lineage>
        <taxon>Bacteria</taxon>
        <taxon>Pseudomonadati</taxon>
        <taxon>Pseudomonadota</taxon>
        <taxon>Alphaproteobacteria</taxon>
        <taxon>Rhodobacterales</taxon>
        <taxon>Paracoccaceae</taxon>
        <taxon>Cereibacter</taxon>
    </lineage>
</organism>
<feature type="domain" description="FDX-ACB" evidence="18">
    <location>
        <begin position="707"/>
        <end position="804"/>
    </location>
</feature>
<evidence type="ECO:0000256" key="10">
    <source>
        <dbReference type="ARBA" id="ARBA00022842"/>
    </source>
</evidence>
<dbReference type="HAMAP" id="MF_00283">
    <property type="entry name" value="Phe_tRNA_synth_beta1"/>
    <property type="match status" value="1"/>
</dbReference>
<keyword evidence="5 16" id="KW-0820">tRNA-binding</keyword>
<evidence type="ECO:0000259" key="19">
    <source>
        <dbReference type="PROSITE" id="PS51483"/>
    </source>
</evidence>
<dbReference type="PANTHER" id="PTHR10947:SF0">
    <property type="entry name" value="PHENYLALANINE--TRNA LIGASE BETA SUBUNIT"/>
    <property type="match status" value="1"/>
</dbReference>
<dbReference type="OrthoDB" id="9805455at2"/>
<dbReference type="GO" id="GO:0000287">
    <property type="term" value="F:magnesium ion binding"/>
    <property type="evidence" value="ECO:0007669"/>
    <property type="project" value="UniProtKB-UniRule"/>
</dbReference>
<comment type="cofactor">
    <cofactor evidence="15">
        <name>Mg(2+)</name>
        <dbReference type="ChEBI" id="CHEBI:18420"/>
    </cofactor>
    <text evidence="15">Binds 2 magnesium ions per tetramer.</text>
</comment>
<dbReference type="InterPro" id="IPR041616">
    <property type="entry name" value="PheRS_beta_core"/>
</dbReference>
<dbReference type="PROSITE" id="PS51483">
    <property type="entry name" value="B5"/>
    <property type="match status" value="1"/>
</dbReference>
<dbReference type="Gene3D" id="3.30.930.10">
    <property type="entry name" value="Bira Bifunctional Protein, Domain 2"/>
    <property type="match status" value="1"/>
</dbReference>
<dbReference type="InterPro" id="IPR036690">
    <property type="entry name" value="Fdx_antiC-bd_sf"/>
</dbReference>
<dbReference type="Pfam" id="PF17759">
    <property type="entry name" value="tRNA_synthFbeta"/>
    <property type="match status" value="1"/>
</dbReference>
<dbReference type="EC" id="6.1.1.20" evidence="15"/>
<dbReference type="SMART" id="SM00896">
    <property type="entry name" value="FDX-ACB"/>
    <property type="match status" value="1"/>
</dbReference>
<dbReference type="Gene3D" id="3.30.70.380">
    <property type="entry name" value="Ferrodoxin-fold anticodon-binding domain"/>
    <property type="match status" value="1"/>
</dbReference>
<dbReference type="InterPro" id="IPR005121">
    <property type="entry name" value="Fdx_antiC-bd"/>
</dbReference>
<dbReference type="InterPro" id="IPR009061">
    <property type="entry name" value="DNA-bd_dom_put_sf"/>
</dbReference>
<dbReference type="Pfam" id="PF03484">
    <property type="entry name" value="B5"/>
    <property type="match status" value="1"/>
</dbReference>
<keyword evidence="12 15" id="KW-0648">Protein biosynthesis</keyword>
<evidence type="ECO:0000256" key="14">
    <source>
        <dbReference type="ARBA" id="ARBA00049255"/>
    </source>
</evidence>
<keyword evidence="10 15" id="KW-0460">Magnesium</keyword>